<keyword evidence="2" id="KW-0408">Iron</keyword>
<dbReference type="GO" id="GO:0008270">
    <property type="term" value="F:zinc ion binding"/>
    <property type="evidence" value="ECO:0007669"/>
    <property type="project" value="TreeGrafter"/>
</dbReference>
<feature type="binding site" evidence="1">
    <location>
        <position position="89"/>
    </location>
    <ligand>
        <name>Zn(2+)</name>
        <dbReference type="ChEBI" id="CHEBI:29105"/>
    </ligand>
</feature>
<evidence type="ECO:0000313" key="4">
    <source>
        <dbReference type="Proteomes" id="UP000228614"/>
    </source>
</evidence>
<accession>A0A2H0V7E8</accession>
<dbReference type="PANTHER" id="PTHR33202">
    <property type="entry name" value="ZINC UPTAKE REGULATION PROTEIN"/>
    <property type="match status" value="1"/>
</dbReference>
<dbReference type="InterPro" id="IPR036390">
    <property type="entry name" value="WH_DNA-bd_sf"/>
</dbReference>
<proteinExistence type="predicted"/>
<keyword evidence="1" id="KW-0479">Metal-binding</keyword>
<sequence length="129" mass="14697">MKADNNIIATLQKAGYRLTKPRLLVLRFLSQAKKPCSAHEMHQVIKSLDLASVYRTAHLLRSLKLVTMERRGDENVFCLTGKPHHHIVCSKCGYTETVVCSHHFNNKNFINIEHQLLLTGVCDSCQKKL</sequence>
<dbReference type="GO" id="GO:0000976">
    <property type="term" value="F:transcription cis-regulatory region binding"/>
    <property type="evidence" value="ECO:0007669"/>
    <property type="project" value="TreeGrafter"/>
</dbReference>
<comment type="cofactor">
    <cofactor evidence="2">
        <name>Mn(2+)</name>
        <dbReference type="ChEBI" id="CHEBI:29035"/>
    </cofactor>
    <cofactor evidence="2">
        <name>Fe(2+)</name>
        <dbReference type="ChEBI" id="CHEBI:29033"/>
    </cofactor>
    <text evidence="2">Binds 1 Mn(2+) or Fe(2+) ion per subunit.</text>
</comment>
<organism evidence="3 4">
    <name type="scientific">Candidatus Falkowbacteria bacterium CG10_big_fil_rev_8_21_14_0_10_37_6</name>
    <dbReference type="NCBI Taxonomy" id="1974563"/>
    <lineage>
        <taxon>Bacteria</taxon>
        <taxon>Candidatus Falkowiibacteriota</taxon>
    </lineage>
</organism>
<dbReference type="GO" id="GO:0045892">
    <property type="term" value="P:negative regulation of DNA-templated transcription"/>
    <property type="evidence" value="ECO:0007669"/>
    <property type="project" value="TreeGrafter"/>
</dbReference>
<reference evidence="4" key="1">
    <citation type="submission" date="2017-09" db="EMBL/GenBank/DDBJ databases">
        <title>Depth-based differentiation of microbial function through sediment-hosted aquifers and enrichment of novel symbionts in the deep terrestrial subsurface.</title>
        <authorList>
            <person name="Probst A.J."/>
            <person name="Ladd B."/>
            <person name="Jarett J.K."/>
            <person name="Geller-Mcgrath D.E."/>
            <person name="Sieber C.M.K."/>
            <person name="Emerson J.B."/>
            <person name="Anantharaman K."/>
            <person name="Thomas B.C."/>
            <person name="Malmstrom R."/>
            <person name="Stieglmeier M."/>
            <person name="Klingl A."/>
            <person name="Woyke T."/>
            <person name="Ryan C.M."/>
            <person name="Banfield J.F."/>
        </authorList>
    </citation>
    <scope>NUCLEOTIDE SEQUENCE [LARGE SCALE GENOMIC DNA]</scope>
</reference>
<dbReference type="Gene3D" id="1.10.10.10">
    <property type="entry name" value="Winged helix-like DNA-binding domain superfamily/Winged helix DNA-binding domain"/>
    <property type="match status" value="1"/>
</dbReference>
<feature type="binding site" evidence="1">
    <location>
        <position position="92"/>
    </location>
    <ligand>
        <name>Zn(2+)</name>
        <dbReference type="ChEBI" id="CHEBI:29105"/>
    </ligand>
</feature>
<gene>
    <name evidence="3" type="ORF">COT95_01115</name>
</gene>
<dbReference type="PANTHER" id="PTHR33202:SF7">
    <property type="entry name" value="FERRIC UPTAKE REGULATION PROTEIN"/>
    <property type="match status" value="1"/>
</dbReference>
<keyword evidence="1" id="KW-0862">Zinc</keyword>
<comment type="cofactor">
    <cofactor evidence="1">
        <name>Zn(2+)</name>
        <dbReference type="ChEBI" id="CHEBI:29105"/>
    </cofactor>
    <text evidence="1">Binds 1 zinc ion per subunit.</text>
</comment>
<dbReference type="InterPro" id="IPR002481">
    <property type="entry name" value="FUR"/>
</dbReference>
<dbReference type="InterPro" id="IPR036388">
    <property type="entry name" value="WH-like_DNA-bd_sf"/>
</dbReference>
<evidence type="ECO:0000313" key="3">
    <source>
        <dbReference type="EMBL" id="PIR95003.1"/>
    </source>
</evidence>
<dbReference type="GO" id="GO:0003700">
    <property type="term" value="F:DNA-binding transcription factor activity"/>
    <property type="evidence" value="ECO:0007669"/>
    <property type="project" value="InterPro"/>
</dbReference>
<feature type="binding site" evidence="2">
    <location>
        <position position="114"/>
    </location>
    <ligand>
        <name>Fe cation</name>
        <dbReference type="ChEBI" id="CHEBI:24875"/>
    </ligand>
</feature>
<feature type="binding site" evidence="1">
    <location>
        <position position="125"/>
    </location>
    <ligand>
        <name>Zn(2+)</name>
        <dbReference type="ChEBI" id="CHEBI:29105"/>
    </ligand>
</feature>
<protein>
    <recommendedName>
        <fullName evidence="5">Transcriptional repressor</fullName>
    </recommendedName>
</protein>
<dbReference type="EMBL" id="PFAN01000062">
    <property type="protein sequence ID" value="PIR95003.1"/>
    <property type="molecule type" value="Genomic_DNA"/>
</dbReference>
<feature type="binding site" evidence="1">
    <location>
        <position position="122"/>
    </location>
    <ligand>
        <name>Zn(2+)</name>
        <dbReference type="ChEBI" id="CHEBI:29105"/>
    </ligand>
</feature>
<evidence type="ECO:0000256" key="2">
    <source>
        <dbReference type="PIRSR" id="PIRSR602481-2"/>
    </source>
</evidence>
<dbReference type="SUPFAM" id="SSF46785">
    <property type="entry name" value="Winged helix' DNA-binding domain"/>
    <property type="match status" value="1"/>
</dbReference>
<dbReference type="AlphaFoldDB" id="A0A2H0V7E8"/>
<comment type="caution">
    <text evidence="3">The sequence shown here is derived from an EMBL/GenBank/DDBJ whole genome shotgun (WGS) entry which is preliminary data.</text>
</comment>
<dbReference type="Proteomes" id="UP000228614">
    <property type="component" value="Unassembled WGS sequence"/>
</dbReference>
<evidence type="ECO:0000256" key="1">
    <source>
        <dbReference type="PIRSR" id="PIRSR602481-1"/>
    </source>
</evidence>
<dbReference type="Pfam" id="PF01475">
    <property type="entry name" value="FUR"/>
    <property type="match status" value="1"/>
</dbReference>
<name>A0A2H0V7E8_9BACT</name>
<evidence type="ECO:0008006" key="5">
    <source>
        <dbReference type="Google" id="ProtNLM"/>
    </source>
</evidence>
<dbReference type="GO" id="GO:1900376">
    <property type="term" value="P:regulation of secondary metabolite biosynthetic process"/>
    <property type="evidence" value="ECO:0007669"/>
    <property type="project" value="TreeGrafter"/>
</dbReference>